<dbReference type="Gene3D" id="2.60.40.340">
    <property type="entry name" value="Rel homology domain (RHD), DNA-binding domain"/>
    <property type="match status" value="1"/>
</dbReference>
<dbReference type="AlphaFoldDB" id="A0A1B0DRJ1"/>
<dbReference type="SMART" id="SM00429">
    <property type="entry name" value="IPT"/>
    <property type="match status" value="1"/>
</dbReference>
<evidence type="ECO:0000313" key="2">
    <source>
        <dbReference type="EnsemblMetazoa" id="PPAI012820-PA"/>
    </source>
</evidence>
<dbReference type="InterPro" id="IPR037059">
    <property type="entry name" value="RHD_DNA_bind_dom_sf"/>
</dbReference>
<dbReference type="Pfam" id="PF12796">
    <property type="entry name" value="Ank_2"/>
    <property type="match status" value="2"/>
</dbReference>
<organism evidence="2 3">
    <name type="scientific">Phlebotomus papatasi</name>
    <name type="common">Sandfly</name>
    <dbReference type="NCBI Taxonomy" id="29031"/>
    <lineage>
        <taxon>Eukaryota</taxon>
        <taxon>Metazoa</taxon>
        <taxon>Ecdysozoa</taxon>
        <taxon>Arthropoda</taxon>
        <taxon>Hexapoda</taxon>
        <taxon>Insecta</taxon>
        <taxon>Pterygota</taxon>
        <taxon>Neoptera</taxon>
        <taxon>Endopterygota</taxon>
        <taxon>Diptera</taxon>
        <taxon>Nematocera</taxon>
        <taxon>Psychodoidea</taxon>
        <taxon>Psychodidae</taxon>
        <taxon>Phlebotomus</taxon>
        <taxon>Phlebotomus</taxon>
    </lineage>
</organism>
<dbReference type="PANTHER" id="PTHR24169:SF28">
    <property type="entry name" value="NUCLEAR FACTOR NF-KAPPA-B P110 SUBUNIT"/>
    <property type="match status" value="1"/>
</dbReference>
<dbReference type="InterPro" id="IPR014756">
    <property type="entry name" value="Ig_E-set"/>
</dbReference>
<dbReference type="Pfam" id="PF00554">
    <property type="entry name" value="RHD_DNA_bind"/>
    <property type="match status" value="1"/>
</dbReference>
<dbReference type="CDD" id="cd01177">
    <property type="entry name" value="IPT_NFkappaB"/>
    <property type="match status" value="1"/>
</dbReference>
<dbReference type="EMBL" id="AJVK01001962">
    <property type="status" value="NOT_ANNOTATED_CDS"/>
    <property type="molecule type" value="Genomic_DNA"/>
</dbReference>
<dbReference type="Gene3D" id="2.60.40.10">
    <property type="entry name" value="Immunoglobulins"/>
    <property type="match status" value="1"/>
</dbReference>
<dbReference type="InterPro" id="IPR013783">
    <property type="entry name" value="Ig-like_fold"/>
</dbReference>
<dbReference type="EMBL" id="AJVK01001961">
    <property type="status" value="NOT_ANNOTATED_CDS"/>
    <property type="molecule type" value="Genomic_DNA"/>
</dbReference>
<keyword evidence="3" id="KW-1185">Reference proteome</keyword>
<dbReference type="PROSITE" id="PS50297">
    <property type="entry name" value="ANK_REP_REGION"/>
    <property type="match status" value="4"/>
</dbReference>
<sequence length="870" mass="98256">MSTILDLDSHRVYDTRAFSSTPSPLSNSSTSDGSEATYNYQGSQGSNIGQLSYNMNQMLHLNTAQPHLVIIHEPMDKFRFRYKSEMHGSHGSLMASTKDKSKKHYPRVELRGYDGEAIIRCSLYQEDTERPMPHSHKLVVRNGDEDREDPHDVIVSPTIGFHAEFRGMGIIHTAKKNIAEELFKKLKTTGEAERGEDLTAREEAQLREKAIKEEKNMNLNTVRLCFQCFVKDASGQLRELCKPVYSQAINNMKSALTGELKISRMSCAVSSVNGGDDVFLFVEKVNKKNIKVRFFKEDEYENVVWQAYGNFTEIDVHHQYGIALTTPEYYKKDIKTQVDVRIQLERPSDGEKSESLPFTYKPCLEAMAPRKRARPNESFNSSDIPLTVNQMDVGPRISEEFNTTEQLNDILKNADENILPEISAEFLKHIEMNSDEYKEMMDYDSSHLIMSDWTPTSGPLLCRDSPSTGASSKGRMDVFTEKVSNTSCNNLKDNEAIYKKILQLVSTYGASVPIKVEHIVNHLLTESKKTGENLLHWAIREDDGRVKNILDIVYKFNLNEYLDTVNEKGENCLHLACVMDKAEYIKPLINLGANPNTWDCNGNTPLHVAVAEGRQMCIARIVDQSHYTPKSKPLDINLANDQGMTALHLAVKNHNLEAVKRLVEAGASVKIAERKHGNSILHIAVAERAVDIVRFLLQKTKVDVNQMTSSGYTPLHLACVSTETADSKEIVRLLLEHKADPMKANDSRVHQFSNLGKAEIKKEIVDMEPEVVGIPPLFDDICLRQLCDIFNANDLWKQLAIILDQSSRISVFEKSANPTKTLLNVIVEIQDSSLEDLMSAFKYLRVDNAIACVQQMMMRKNVTGTTIKIE</sequence>
<dbReference type="InterPro" id="IPR002110">
    <property type="entry name" value="Ankyrin_rpt"/>
</dbReference>
<dbReference type="VEuPathDB" id="VectorBase:PPAI012820"/>
<dbReference type="InterPro" id="IPR036770">
    <property type="entry name" value="Ankyrin_rpt-contain_sf"/>
</dbReference>
<dbReference type="PROSITE" id="PS50254">
    <property type="entry name" value="REL_2"/>
    <property type="match status" value="1"/>
</dbReference>
<feature type="region of interest" description="Disordered" evidence="1">
    <location>
        <begin position="17"/>
        <end position="41"/>
    </location>
</feature>
<dbReference type="GO" id="GO:0048468">
    <property type="term" value="P:cell development"/>
    <property type="evidence" value="ECO:0007669"/>
    <property type="project" value="UniProtKB-ARBA"/>
</dbReference>
<reference evidence="2" key="1">
    <citation type="submission" date="2022-08" db="UniProtKB">
        <authorList>
            <consortium name="EnsemblMetazoa"/>
        </authorList>
    </citation>
    <scope>IDENTIFICATION</scope>
    <source>
        <strain evidence="2">Israel</strain>
    </source>
</reference>
<dbReference type="EMBL" id="AJVK01001959">
    <property type="status" value="NOT_ANNOTATED_CDS"/>
    <property type="molecule type" value="Genomic_DNA"/>
</dbReference>
<dbReference type="Pfam" id="PF16179">
    <property type="entry name" value="RHD_dimer"/>
    <property type="match status" value="1"/>
</dbReference>
<dbReference type="Pfam" id="PF00023">
    <property type="entry name" value="Ank"/>
    <property type="match status" value="1"/>
</dbReference>
<dbReference type="EMBL" id="AJVK01001957">
    <property type="status" value="NOT_ANNOTATED_CDS"/>
    <property type="molecule type" value="Genomic_DNA"/>
</dbReference>
<dbReference type="GO" id="GO:0000978">
    <property type="term" value="F:RNA polymerase II cis-regulatory region sequence-specific DNA binding"/>
    <property type="evidence" value="ECO:0007669"/>
    <property type="project" value="TreeGrafter"/>
</dbReference>
<proteinExistence type="predicted"/>
<dbReference type="SMART" id="SM00248">
    <property type="entry name" value="ANK"/>
    <property type="match status" value="6"/>
</dbReference>
<dbReference type="PANTHER" id="PTHR24169">
    <property type="entry name" value="NUCLEAR FACTOR NF-KAPPA-B PROTEIN"/>
    <property type="match status" value="1"/>
</dbReference>
<evidence type="ECO:0000256" key="1">
    <source>
        <dbReference type="SAM" id="MobiDB-lite"/>
    </source>
</evidence>
<dbReference type="Gene3D" id="1.25.40.20">
    <property type="entry name" value="Ankyrin repeat-containing domain"/>
    <property type="match status" value="1"/>
</dbReference>
<dbReference type="Gene3D" id="1.10.533.10">
    <property type="entry name" value="Death Domain, Fas"/>
    <property type="match status" value="1"/>
</dbReference>
<protein>
    <submittedName>
        <fullName evidence="2">Uncharacterized protein</fullName>
    </submittedName>
</protein>
<dbReference type="EMBL" id="AJVK01001958">
    <property type="status" value="NOT_ANNOTATED_CDS"/>
    <property type="molecule type" value="Genomic_DNA"/>
</dbReference>
<dbReference type="InterPro" id="IPR008967">
    <property type="entry name" value="p53-like_TF_DNA-bd_sf"/>
</dbReference>
<dbReference type="CDD" id="cd07884">
    <property type="entry name" value="RHD-n_Relish"/>
    <property type="match status" value="1"/>
</dbReference>
<dbReference type="InterPro" id="IPR032397">
    <property type="entry name" value="RHD_dimer"/>
</dbReference>
<dbReference type="InterPro" id="IPR011539">
    <property type="entry name" value="RHD_DNA_bind_dom"/>
</dbReference>
<dbReference type="SUPFAM" id="SSF81296">
    <property type="entry name" value="E set domains"/>
    <property type="match status" value="1"/>
</dbReference>
<dbReference type="Proteomes" id="UP000092462">
    <property type="component" value="Unassembled WGS sequence"/>
</dbReference>
<dbReference type="GO" id="GO:0005737">
    <property type="term" value="C:cytoplasm"/>
    <property type="evidence" value="ECO:0007669"/>
    <property type="project" value="InterPro"/>
</dbReference>
<feature type="compositionally biased region" description="Low complexity" evidence="1">
    <location>
        <begin position="19"/>
        <end position="34"/>
    </location>
</feature>
<dbReference type="VEuPathDB" id="VectorBase:PPAPM1_006742"/>
<dbReference type="EnsemblMetazoa" id="PPAI012820-RA">
    <property type="protein sequence ID" value="PPAI012820-PA"/>
    <property type="gene ID" value="PPAI012820"/>
</dbReference>
<dbReference type="InterPro" id="IPR033926">
    <property type="entry name" value="IPT_NFkappaB"/>
</dbReference>
<dbReference type="SUPFAM" id="SSF47986">
    <property type="entry name" value="DEATH domain"/>
    <property type="match status" value="1"/>
</dbReference>
<dbReference type="SUPFAM" id="SSF49417">
    <property type="entry name" value="p53-like transcription factors"/>
    <property type="match status" value="1"/>
</dbReference>
<dbReference type="InterPro" id="IPR000451">
    <property type="entry name" value="NFkB/Dor"/>
</dbReference>
<dbReference type="EMBL" id="AJVK01001960">
    <property type="status" value="NOT_ANNOTATED_CDS"/>
    <property type="molecule type" value="Genomic_DNA"/>
</dbReference>
<dbReference type="InterPro" id="IPR011029">
    <property type="entry name" value="DEATH-like_dom_sf"/>
</dbReference>
<dbReference type="InterPro" id="IPR002909">
    <property type="entry name" value="IPT_dom"/>
</dbReference>
<dbReference type="GO" id="GO:0048731">
    <property type="term" value="P:system development"/>
    <property type="evidence" value="ECO:0007669"/>
    <property type="project" value="UniProtKB-ARBA"/>
</dbReference>
<accession>A0A1B0DRJ1</accession>
<dbReference type="SUPFAM" id="SSF48403">
    <property type="entry name" value="Ankyrin repeat"/>
    <property type="match status" value="1"/>
</dbReference>
<dbReference type="PROSITE" id="PS50088">
    <property type="entry name" value="ANK_REPEAT"/>
    <property type="match status" value="4"/>
</dbReference>
<evidence type="ECO:0000313" key="3">
    <source>
        <dbReference type="Proteomes" id="UP000092462"/>
    </source>
</evidence>
<dbReference type="PRINTS" id="PR00057">
    <property type="entry name" value="NFKBTNSCPFCT"/>
</dbReference>
<name>A0A1B0DRJ1_PHLPP</name>
<dbReference type="GO" id="GO:0000981">
    <property type="term" value="F:DNA-binding transcription factor activity, RNA polymerase II-specific"/>
    <property type="evidence" value="ECO:0007669"/>
    <property type="project" value="TreeGrafter"/>
</dbReference>